<evidence type="ECO:0000313" key="11">
    <source>
        <dbReference type="EMBL" id="ACF45518.1"/>
    </source>
</evidence>
<gene>
    <name evidence="11" type="ordered locus">Paes_0462</name>
</gene>
<comment type="pathway">
    <text evidence="3 9">Cofactor biosynthesis; tetrahydrofolate biosynthesis; 7,8-dihydrofolate from 2-amino-4-hydroxy-6-hydroxymethyl-7,8-dihydropteridine diphosphate and 4-aminobenzoate: step 1/2.</text>
</comment>
<proteinExistence type="inferred from homology"/>
<evidence type="ECO:0000313" key="12">
    <source>
        <dbReference type="Proteomes" id="UP000002725"/>
    </source>
</evidence>
<evidence type="ECO:0000256" key="3">
    <source>
        <dbReference type="ARBA" id="ARBA00004763"/>
    </source>
</evidence>
<dbReference type="PANTHER" id="PTHR20941">
    <property type="entry name" value="FOLATE SYNTHESIS PROTEINS"/>
    <property type="match status" value="1"/>
</dbReference>
<organism evidence="11 12">
    <name type="scientific">Prosthecochloris aestuarii (strain DSM 271 / SK 413)</name>
    <dbReference type="NCBI Taxonomy" id="290512"/>
    <lineage>
        <taxon>Bacteria</taxon>
        <taxon>Pseudomonadati</taxon>
        <taxon>Chlorobiota</taxon>
        <taxon>Chlorobiia</taxon>
        <taxon>Chlorobiales</taxon>
        <taxon>Chlorobiaceae</taxon>
        <taxon>Prosthecochloris</taxon>
    </lineage>
</organism>
<keyword evidence="7 9" id="KW-0460">Magnesium</keyword>
<dbReference type="Pfam" id="PF00809">
    <property type="entry name" value="Pterin_bind"/>
    <property type="match status" value="1"/>
</dbReference>
<evidence type="ECO:0000256" key="9">
    <source>
        <dbReference type="RuleBase" id="RU361205"/>
    </source>
</evidence>
<dbReference type="Proteomes" id="UP000002725">
    <property type="component" value="Chromosome"/>
</dbReference>
<dbReference type="EMBL" id="CP001108">
    <property type="protein sequence ID" value="ACF45518.1"/>
    <property type="molecule type" value="Genomic_DNA"/>
</dbReference>
<evidence type="ECO:0000256" key="5">
    <source>
        <dbReference type="ARBA" id="ARBA00022679"/>
    </source>
</evidence>
<dbReference type="PROSITE" id="PS50972">
    <property type="entry name" value="PTERIN_BINDING"/>
    <property type="match status" value="1"/>
</dbReference>
<evidence type="ECO:0000256" key="1">
    <source>
        <dbReference type="ARBA" id="ARBA00000012"/>
    </source>
</evidence>
<dbReference type="GO" id="GO:0004156">
    <property type="term" value="F:dihydropteroate synthase activity"/>
    <property type="evidence" value="ECO:0007669"/>
    <property type="project" value="UniProtKB-EC"/>
</dbReference>
<dbReference type="NCBIfam" id="TIGR01496">
    <property type="entry name" value="DHPS"/>
    <property type="match status" value="1"/>
</dbReference>
<dbReference type="HOGENOM" id="CLU_008023_0_2_10"/>
<comment type="cofactor">
    <cofactor evidence="2 9">
        <name>Mg(2+)</name>
        <dbReference type="ChEBI" id="CHEBI:18420"/>
    </cofactor>
</comment>
<dbReference type="PROSITE" id="PS00792">
    <property type="entry name" value="DHPS_1"/>
    <property type="match status" value="1"/>
</dbReference>
<dbReference type="GO" id="GO:0005829">
    <property type="term" value="C:cytosol"/>
    <property type="evidence" value="ECO:0007669"/>
    <property type="project" value="TreeGrafter"/>
</dbReference>
<keyword evidence="5 9" id="KW-0808">Transferase</keyword>
<dbReference type="InterPro" id="IPR006390">
    <property type="entry name" value="DHP_synth_dom"/>
</dbReference>
<dbReference type="InterPro" id="IPR011005">
    <property type="entry name" value="Dihydropteroate_synth-like_sf"/>
</dbReference>
<dbReference type="SUPFAM" id="SSF51717">
    <property type="entry name" value="Dihydropteroate synthetase-like"/>
    <property type="match status" value="1"/>
</dbReference>
<comment type="function">
    <text evidence="9">Catalyzes the condensation of para-aminobenzoate (pABA) with 6-hydroxymethyl-7,8-dihydropterin diphosphate (DHPt-PP) to form 7,8-dihydropteroate (H2Pte), the immediate precursor of folate derivatives.</text>
</comment>
<reference evidence="11" key="1">
    <citation type="submission" date="2008-06" db="EMBL/GenBank/DDBJ databases">
        <title>Complete sequence of chromosome of Prosthecochloris aestuarii DSM 271.</title>
        <authorList>
            <consortium name="US DOE Joint Genome Institute"/>
            <person name="Lucas S."/>
            <person name="Copeland A."/>
            <person name="Lapidus A."/>
            <person name="Glavina del Rio T."/>
            <person name="Dalin E."/>
            <person name="Tice H."/>
            <person name="Bruce D."/>
            <person name="Goodwin L."/>
            <person name="Pitluck S."/>
            <person name="Schmutz J."/>
            <person name="Larimer F."/>
            <person name="Land M."/>
            <person name="Hauser L."/>
            <person name="Kyrpides N."/>
            <person name="Anderson I."/>
            <person name="Liu Z."/>
            <person name="Li T."/>
            <person name="Zhao F."/>
            <person name="Overmann J."/>
            <person name="Bryant D.A."/>
            <person name="Richardson P."/>
        </authorList>
    </citation>
    <scope>NUCLEOTIDE SEQUENCE [LARGE SCALE GENOMIC DNA]</scope>
    <source>
        <strain evidence="11">DSM 271</strain>
    </source>
</reference>
<dbReference type="PANTHER" id="PTHR20941:SF1">
    <property type="entry name" value="FOLIC ACID SYNTHESIS PROTEIN FOL1"/>
    <property type="match status" value="1"/>
</dbReference>
<protein>
    <recommendedName>
        <fullName evidence="4 9">Dihydropteroate synthase</fullName>
        <shortName evidence="9">DHPS</shortName>
        <ecNumber evidence="4 9">2.5.1.15</ecNumber>
    </recommendedName>
    <alternativeName>
        <fullName evidence="9">Dihydropteroate pyrophosphorylase</fullName>
    </alternativeName>
</protein>
<dbReference type="UniPathway" id="UPA00077">
    <property type="reaction ID" value="UER00156"/>
</dbReference>
<name>B4S520_PROA2</name>
<dbReference type="eggNOG" id="COG0294">
    <property type="taxonomic scope" value="Bacteria"/>
</dbReference>
<accession>B4S520</accession>
<dbReference type="AlphaFoldDB" id="B4S520"/>
<keyword evidence="6 9" id="KW-0479">Metal-binding</keyword>
<evidence type="ECO:0000259" key="10">
    <source>
        <dbReference type="PROSITE" id="PS50972"/>
    </source>
</evidence>
<comment type="catalytic activity">
    <reaction evidence="1">
        <text>(7,8-dihydropterin-6-yl)methyl diphosphate + 4-aminobenzoate = 7,8-dihydropteroate + diphosphate</text>
        <dbReference type="Rhea" id="RHEA:19949"/>
        <dbReference type="ChEBI" id="CHEBI:17836"/>
        <dbReference type="ChEBI" id="CHEBI:17839"/>
        <dbReference type="ChEBI" id="CHEBI:33019"/>
        <dbReference type="ChEBI" id="CHEBI:72950"/>
        <dbReference type="EC" id="2.5.1.15"/>
    </reaction>
</comment>
<comment type="similarity">
    <text evidence="9">Belongs to the DHPS family.</text>
</comment>
<evidence type="ECO:0000256" key="7">
    <source>
        <dbReference type="ARBA" id="ARBA00022842"/>
    </source>
</evidence>
<dbReference type="RefSeq" id="WP_012505055.1">
    <property type="nucleotide sequence ID" value="NC_011059.1"/>
</dbReference>
<dbReference type="PROSITE" id="PS00793">
    <property type="entry name" value="DHPS_2"/>
    <property type="match status" value="1"/>
</dbReference>
<keyword evidence="12" id="KW-1185">Reference proteome</keyword>
<evidence type="ECO:0000256" key="4">
    <source>
        <dbReference type="ARBA" id="ARBA00012458"/>
    </source>
</evidence>
<dbReference type="Gene3D" id="3.20.20.20">
    <property type="entry name" value="Dihydropteroate synthase-like"/>
    <property type="match status" value="1"/>
</dbReference>
<dbReference type="KEGG" id="paa:Paes_0462"/>
<dbReference type="GO" id="GO:0046872">
    <property type="term" value="F:metal ion binding"/>
    <property type="evidence" value="ECO:0007669"/>
    <property type="project" value="UniProtKB-KW"/>
</dbReference>
<dbReference type="GO" id="GO:0046656">
    <property type="term" value="P:folic acid biosynthetic process"/>
    <property type="evidence" value="ECO:0007669"/>
    <property type="project" value="UniProtKB-KW"/>
</dbReference>
<dbReference type="GO" id="GO:0046654">
    <property type="term" value="P:tetrahydrofolate biosynthetic process"/>
    <property type="evidence" value="ECO:0007669"/>
    <property type="project" value="UniProtKB-UniPathway"/>
</dbReference>
<keyword evidence="8 9" id="KW-0289">Folate biosynthesis</keyword>
<dbReference type="CDD" id="cd00739">
    <property type="entry name" value="DHPS"/>
    <property type="match status" value="1"/>
</dbReference>
<dbReference type="STRING" id="290512.Paes_0462"/>
<evidence type="ECO:0000256" key="6">
    <source>
        <dbReference type="ARBA" id="ARBA00022723"/>
    </source>
</evidence>
<evidence type="ECO:0000256" key="8">
    <source>
        <dbReference type="ARBA" id="ARBA00022909"/>
    </source>
</evidence>
<dbReference type="InterPro" id="IPR000489">
    <property type="entry name" value="Pterin-binding_dom"/>
</dbReference>
<dbReference type="EC" id="2.5.1.15" evidence="4 9"/>
<dbReference type="InterPro" id="IPR045031">
    <property type="entry name" value="DHP_synth-like"/>
</dbReference>
<sequence length="291" mass="31459">MQQEPRIQRLLSCRGHVLDFRKKPCVMGILNTTPDSFYDGGRHRDKALHHALSMISYGADIIDIGGESTRPGAEAVSAEEEIRRTAPLIRELKKHTSIPISIDTWKAEVAEEALQCGASIVNDISGFTFDEALPDVCKKYQAAVILMHTTDRPDQMQWSTETGGAERDIVALVKTALEASVANAKAHGIDQVVIDPGFGFGKSVRENFILLKRLHEFHSLGLPVLAGLSRKSFLGHAVQTHNAPLPSADDRLAATVSANTIALFNGADILRVHDVSEAVATAAIIKAVGNA</sequence>
<evidence type="ECO:0000256" key="2">
    <source>
        <dbReference type="ARBA" id="ARBA00001946"/>
    </source>
</evidence>
<feature type="domain" description="Pterin-binding" evidence="10">
    <location>
        <begin position="24"/>
        <end position="286"/>
    </location>
</feature>